<dbReference type="Proteomes" id="UP000249739">
    <property type="component" value="Unassembled WGS sequence"/>
</dbReference>
<keyword evidence="2" id="KW-0732">Signal</keyword>
<keyword evidence="5" id="KW-0969">Cilium</keyword>
<dbReference type="Gene3D" id="2.30.30.760">
    <property type="match status" value="1"/>
</dbReference>
<gene>
    <name evidence="5" type="primary">flgA</name>
    <name evidence="5" type="ORF">DI586_06645</name>
</gene>
<dbReference type="GO" id="GO:0044780">
    <property type="term" value="P:bacterial-type flagellum assembly"/>
    <property type="evidence" value="ECO:0007669"/>
    <property type="project" value="InterPro"/>
</dbReference>
<evidence type="ECO:0000256" key="3">
    <source>
        <dbReference type="ARBA" id="ARBA00022764"/>
    </source>
</evidence>
<comment type="caution">
    <text evidence="5">The sequence shown here is derived from an EMBL/GenBank/DDBJ whole genome shotgun (WGS) entry which is preliminary data.</text>
</comment>
<keyword evidence="5" id="KW-0282">Flagellum</keyword>
<name>A0A2W5FHL0_9BACT</name>
<evidence type="ECO:0000313" key="5">
    <source>
        <dbReference type="EMBL" id="PZP55495.1"/>
    </source>
</evidence>
<reference evidence="5 6" key="1">
    <citation type="submission" date="2017-08" db="EMBL/GenBank/DDBJ databases">
        <title>Infants hospitalized years apart are colonized by the same room-sourced microbial strains.</title>
        <authorList>
            <person name="Brooks B."/>
            <person name="Olm M.R."/>
            <person name="Firek B.A."/>
            <person name="Baker R."/>
            <person name="Thomas B.C."/>
            <person name="Morowitz M.J."/>
            <person name="Banfield J.F."/>
        </authorList>
    </citation>
    <scope>NUCLEOTIDE SEQUENCE [LARGE SCALE GENOMIC DNA]</scope>
    <source>
        <strain evidence="5">S2_006_000_R2_64</strain>
    </source>
</reference>
<keyword evidence="5" id="KW-0966">Cell projection</keyword>
<dbReference type="NCBIfam" id="TIGR03170">
    <property type="entry name" value="flgA_cterm"/>
    <property type="match status" value="1"/>
</dbReference>
<dbReference type="AlphaFoldDB" id="A0A2W5FHL0"/>
<dbReference type="InterPro" id="IPR017585">
    <property type="entry name" value="SAF_FlgA"/>
</dbReference>
<dbReference type="PANTHER" id="PTHR36307">
    <property type="entry name" value="FLAGELLA BASAL BODY P-RING FORMATION PROTEIN FLGA"/>
    <property type="match status" value="1"/>
</dbReference>
<dbReference type="PANTHER" id="PTHR36307:SF1">
    <property type="entry name" value="FLAGELLA BASAL BODY P-RING FORMATION PROTEIN FLGA"/>
    <property type="match status" value="1"/>
</dbReference>
<evidence type="ECO:0000256" key="2">
    <source>
        <dbReference type="ARBA" id="ARBA00022729"/>
    </source>
</evidence>
<accession>A0A2W5FHL0</accession>
<sequence length="323" mass="34081">MTRQDLLDIRYATYTMCRIGVQTTLATLVGFTILATAAQAADIKSVSVINSDIVHLSDVFEGLTREDAVLGNAPALGKDMVLNVTTLRRIAANYSVAYTPASLADQVIIRRDAQKIDEATITDALKASLEEKGLTGNFTMTLTNAQAGMILPGNADPSVEVAAINYVPGRDVFTATLAAPSAANPVKTLQISGIINRMASVPALNGPARKGDIISASDIVWIEVPERTLARDAVLDADELIGKTPSRVLSANRPVKSAEIASPQLVTRGEDVTILYNVAGMTLSAKGKSQQNGSEGELVRVVNLSSAKSMSAEVTGDRTVTVQ</sequence>
<evidence type="ECO:0000256" key="1">
    <source>
        <dbReference type="ARBA" id="ARBA00004418"/>
    </source>
</evidence>
<dbReference type="InterPro" id="IPR013974">
    <property type="entry name" value="SAF"/>
</dbReference>
<organism evidence="5 6">
    <name type="scientific">Micavibrio aeruginosavorus</name>
    <dbReference type="NCBI Taxonomy" id="349221"/>
    <lineage>
        <taxon>Bacteria</taxon>
        <taxon>Pseudomonadati</taxon>
        <taxon>Bdellovibrionota</taxon>
        <taxon>Bdellovibrionia</taxon>
        <taxon>Bdellovibrionales</taxon>
        <taxon>Pseudobdellovibrionaceae</taxon>
        <taxon>Micavibrio</taxon>
    </lineage>
</organism>
<dbReference type="EMBL" id="QFOT01000066">
    <property type="protein sequence ID" value="PZP55495.1"/>
    <property type="molecule type" value="Genomic_DNA"/>
</dbReference>
<comment type="subcellular location">
    <subcellularLocation>
        <location evidence="1">Periplasm</location>
    </subcellularLocation>
</comment>
<protein>
    <submittedName>
        <fullName evidence="5">Flagella basal body P-ring formation protein FlgA</fullName>
    </submittedName>
</protein>
<feature type="domain" description="SAF" evidence="4">
    <location>
        <begin position="199"/>
        <end position="261"/>
    </location>
</feature>
<dbReference type="InterPro" id="IPR039246">
    <property type="entry name" value="Flagellar_FlgA"/>
</dbReference>
<dbReference type="CDD" id="cd11614">
    <property type="entry name" value="SAF_CpaB_FlgA_like"/>
    <property type="match status" value="1"/>
</dbReference>
<dbReference type="Pfam" id="PF13144">
    <property type="entry name" value="ChapFlgA"/>
    <property type="match status" value="1"/>
</dbReference>
<evidence type="ECO:0000313" key="6">
    <source>
        <dbReference type="Proteomes" id="UP000249739"/>
    </source>
</evidence>
<dbReference type="SMART" id="SM00858">
    <property type="entry name" value="SAF"/>
    <property type="match status" value="1"/>
</dbReference>
<proteinExistence type="predicted"/>
<keyword evidence="3" id="KW-0574">Periplasm</keyword>
<evidence type="ECO:0000259" key="4">
    <source>
        <dbReference type="SMART" id="SM00858"/>
    </source>
</evidence>
<dbReference type="GO" id="GO:0042597">
    <property type="term" value="C:periplasmic space"/>
    <property type="evidence" value="ECO:0007669"/>
    <property type="project" value="UniProtKB-SubCell"/>
</dbReference>